<proteinExistence type="predicted"/>
<sequence>ACCHVLAPGAPFLAPGGKNLKAIPFMHTNFAWGAKLNAWGEKHSKQPKVF</sequence>
<reference evidence="1 2" key="1">
    <citation type="journal article" date="2018" name="Front. Plant Sci.">
        <title>Red Clover (Trifolium pratense) and Zigzag Clover (T. medium) - A Picture of Genomic Similarities and Differences.</title>
        <authorList>
            <person name="Dluhosova J."/>
            <person name="Istvanek J."/>
            <person name="Nedelnik J."/>
            <person name="Repkova J."/>
        </authorList>
    </citation>
    <scope>NUCLEOTIDE SEQUENCE [LARGE SCALE GENOMIC DNA]</scope>
    <source>
        <strain evidence="2">cv. 10/8</strain>
        <tissue evidence="1">Leaf</tissue>
    </source>
</reference>
<dbReference type="EMBL" id="LXQA011004881">
    <property type="protein sequence ID" value="MCI80859.1"/>
    <property type="molecule type" value="Genomic_DNA"/>
</dbReference>
<dbReference type="Proteomes" id="UP000265520">
    <property type="component" value="Unassembled WGS sequence"/>
</dbReference>
<evidence type="ECO:0000313" key="1">
    <source>
        <dbReference type="EMBL" id="MCI80859.1"/>
    </source>
</evidence>
<accession>A0A392V0U3</accession>
<organism evidence="1 2">
    <name type="scientific">Trifolium medium</name>
    <dbReference type="NCBI Taxonomy" id="97028"/>
    <lineage>
        <taxon>Eukaryota</taxon>
        <taxon>Viridiplantae</taxon>
        <taxon>Streptophyta</taxon>
        <taxon>Embryophyta</taxon>
        <taxon>Tracheophyta</taxon>
        <taxon>Spermatophyta</taxon>
        <taxon>Magnoliopsida</taxon>
        <taxon>eudicotyledons</taxon>
        <taxon>Gunneridae</taxon>
        <taxon>Pentapetalae</taxon>
        <taxon>rosids</taxon>
        <taxon>fabids</taxon>
        <taxon>Fabales</taxon>
        <taxon>Fabaceae</taxon>
        <taxon>Papilionoideae</taxon>
        <taxon>50 kb inversion clade</taxon>
        <taxon>NPAAA clade</taxon>
        <taxon>Hologalegina</taxon>
        <taxon>IRL clade</taxon>
        <taxon>Trifolieae</taxon>
        <taxon>Trifolium</taxon>
    </lineage>
</organism>
<name>A0A392V0U3_9FABA</name>
<dbReference type="AlphaFoldDB" id="A0A392V0U3"/>
<keyword evidence="2" id="KW-1185">Reference proteome</keyword>
<feature type="non-terminal residue" evidence="1">
    <location>
        <position position="1"/>
    </location>
</feature>
<evidence type="ECO:0000313" key="2">
    <source>
        <dbReference type="Proteomes" id="UP000265520"/>
    </source>
</evidence>
<protein>
    <submittedName>
        <fullName evidence="1">Uncharacterized protein</fullName>
    </submittedName>
</protein>
<comment type="caution">
    <text evidence="1">The sequence shown here is derived from an EMBL/GenBank/DDBJ whole genome shotgun (WGS) entry which is preliminary data.</text>
</comment>